<evidence type="ECO:0000256" key="4">
    <source>
        <dbReference type="ARBA" id="ARBA00022980"/>
    </source>
</evidence>
<accession>A0ABX8AY82</accession>
<dbReference type="SMART" id="SM00363">
    <property type="entry name" value="S4"/>
    <property type="match status" value="1"/>
</dbReference>
<evidence type="ECO:0000256" key="8">
    <source>
        <dbReference type="RuleBase" id="RU003699"/>
    </source>
</evidence>
<reference evidence="12 13" key="1">
    <citation type="submission" date="2021-03" db="EMBL/GenBank/DDBJ databases">
        <title>Genomic and phenotypic characterization of Chloracidobacterium isolates provides evidence for multiple species.</title>
        <authorList>
            <person name="Saini M.K."/>
            <person name="Costas A.M.G."/>
            <person name="Tank M."/>
            <person name="Bryant D.A."/>
        </authorList>
    </citation>
    <scope>NUCLEOTIDE SEQUENCE [LARGE SCALE GENOMIC DNA]</scope>
    <source>
        <strain evidence="12 13">N</strain>
    </source>
</reference>
<gene>
    <name evidence="7 12" type="primary">rpsD</name>
    <name evidence="12" type="ORF">J8C05_07215</name>
</gene>
<dbReference type="HAMAP" id="MF_01306_B">
    <property type="entry name" value="Ribosomal_uS4_B"/>
    <property type="match status" value="1"/>
</dbReference>
<dbReference type="Gene3D" id="1.10.1050.10">
    <property type="entry name" value="Ribosomal Protein S4 Delta 41, Chain A, domain 1"/>
    <property type="match status" value="1"/>
</dbReference>
<comment type="function">
    <text evidence="7">With S5 and S12 plays an important role in translational accuracy.</text>
</comment>
<dbReference type="InterPro" id="IPR005709">
    <property type="entry name" value="Ribosomal_uS4_bac-type"/>
</dbReference>
<dbReference type="RefSeq" id="WP_211421576.1">
    <property type="nucleotide sequence ID" value="NZ_CP072642.1"/>
</dbReference>
<keyword evidence="13" id="KW-1185">Reference proteome</keyword>
<evidence type="ECO:0000256" key="3">
    <source>
        <dbReference type="ARBA" id="ARBA00022884"/>
    </source>
</evidence>
<sequence>MARYRDAVCRLCRREGVKLFLKGNRCYKPSCAIEKKGTYPPGQHGKDSKRGKLTGYGEQLREKQKVKRIYGMLEGQFRNYFEKASRQRGIIGENLLILLERRLDNVVYRIGFATSRAHARQLVNHGHVLVNGRKIDIPSFQVKVGDIVSIKRESASNPHILQSFETAVGRGRPDWIEVGDRQVLSGRIVALPRREDITHQVNEQMIVELYSK</sequence>
<dbReference type="SUPFAM" id="SSF55174">
    <property type="entry name" value="Alpha-L RNA-binding motif"/>
    <property type="match status" value="1"/>
</dbReference>
<keyword evidence="4 7" id="KW-0689">Ribosomal protein</keyword>
<dbReference type="Pfam" id="PF01479">
    <property type="entry name" value="S4"/>
    <property type="match status" value="1"/>
</dbReference>
<evidence type="ECO:0000256" key="1">
    <source>
        <dbReference type="ARBA" id="ARBA00007465"/>
    </source>
</evidence>
<evidence type="ECO:0000313" key="13">
    <source>
        <dbReference type="Proteomes" id="UP000677668"/>
    </source>
</evidence>
<evidence type="ECO:0000256" key="9">
    <source>
        <dbReference type="SAM" id="MobiDB-lite"/>
    </source>
</evidence>
<feature type="domain" description="Small ribosomal subunit protein uS4 N-terminal" evidence="11">
    <location>
        <begin position="3"/>
        <end position="100"/>
    </location>
</feature>
<evidence type="ECO:0000313" key="12">
    <source>
        <dbReference type="EMBL" id="QUV93168.1"/>
    </source>
</evidence>
<dbReference type="InterPro" id="IPR001912">
    <property type="entry name" value="Ribosomal_uS4_N"/>
</dbReference>
<dbReference type="InterPro" id="IPR022801">
    <property type="entry name" value="Ribosomal_uS4"/>
</dbReference>
<keyword evidence="5 7" id="KW-0687">Ribonucleoprotein</keyword>
<feature type="region of interest" description="Disordered" evidence="9">
    <location>
        <begin position="37"/>
        <end position="57"/>
    </location>
</feature>
<dbReference type="Pfam" id="PF00163">
    <property type="entry name" value="Ribosomal_S4"/>
    <property type="match status" value="1"/>
</dbReference>
<dbReference type="CDD" id="cd00165">
    <property type="entry name" value="S4"/>
    <property type="match status" value="1"/>
</dbReference>
<dbReference type="Gene3D" id="3.10.290.10">
    <property type="entry name" value="RNA-binding S4 domain"/>
    <property type="match status" value="1"/>
</dbReference>
<dbReference type="NCBIfam" id="NF003717">
    <property type="entry name" value="PRK05327.1"/>
    <property type="match status" value="1"/>
</dbReference>
<organism evidence="12 13">
    <name type="scientific">Chloracidobacterium sp. N</name>
    <dbReference type="NCBI Taxonomy" id="2821540"/>
    <lineage>
        <taxon>Bacteria</taxon>
        <taxon>Pseudomonadati</taxon>
        <taxon>Acidobacteriota</taxon>
        <taxon>Terriglobia</taxon>
        <taxon>Terriglobales</taxon>
        <taxon>Acidobacteriaceae</taxon>
        <taxon>Chloracidobacterium</taxon>
        <taxon>Chloracidobacterium aggregatum</taxon>
    </lineage>
</organism>
<evidence type="ECO:0000256" key="2">
    <source>
        <dbReference type="ARBA" id="ARBA00022730"/>
    </source>
</evidence>
<evidence type="ECO:0000256" key="6">
    <source>
        <dbReference type="ARBA" id="ARBA00035254"/>
    </source>
</evidence>
<comment type="function">
    <text evidence="7">One of the primary rRNA binding proteins, it binds directly to 16S rRNA where it nucleates assembly of the body of the 30S subunit.</text>
</comment>
<comment type="similarity">
    <text evidence="1 7 8">Belongs to the universal ribosomal protein uS4 family.</text>
</comment>
<dbReference type="NCBIfam" id="TIGR01017">
    <property type="entry name" value="rpsD_bact"/>
    <property type="match status" value="1"/>
</dbReference>
<dbReference type="EMBL" id="CP072642">
    <property type="protein sequence ID" value="QUV93168.1"/>
    <property type="molecule type" value="Genomic_DNA"/>
</dbReference>
<evidence type="ECO:0000259" key="11">
    <source>
        <dbReference type="SMART" id="SM01390"/>
    </source>
</evidence>
<evidence type="ECO:0000259" key="10">
    <source>
        <dbReference type="SMART" id="SM00363"/>
    </source>
</evidence>
<dbReference type="InterPro" id="IPR018079">
    <property type="entry name" value="Ribosomal_uS4_CS"/>
</dbReference>
<protein>
    <recommendedName>
        <fullName evidence="6 7">Small ribosomal subunit protein uS4</fullName>
    </recommendedName>
</protein>
<dbReference type="PANTHER" id="PTHR11831">
    <property type="entry name" value="30S 40S RIBOSOMAL PROTEIN"/>
    <property type="match status" value="1"/>
</dbReference>
<dbReference type="InterPro" id="IPR002942">
    <property type="entry name" value="S4_RNA-bd"/>
</dbReference>
<dbReference type="InterPro" id="IPR036986">
    <property type="entry name" value="S4_RNA-bd_sf"/>
</dbReference>
<evidence type="ECO:0000256" key="7">
    <source>
        <dbReference type="HAMAP-Rule" id="MF_01306"/>
    </source>
</evidence>
<evidence type="ECO:0000256" key="5">
    <source>
        <dbReference type="ARBA" id="ARBA00023274"/>
    </source>
</evidence>
<dbReference type="PROSITE" id="PS50889">
    <property type="entry name" value="S4"/>
    <property type="match status" value="1"/>
</dbReference>
<feature type="domain" description="RNA-binding S4" evidence="10">
    <location>
        <begin position="101"/>
        <end position="166"/>
    </location>
</feature>
<dbReference type="Proteomes" id="UP000677668">
    <property type="component" value="Chromosome 1"/>
</dbReference>
<dbReference type="PANTHER" id="PTHR11831:SF4">
    <property type="entry name" value="SMALL RIBOSOMAL SUBUNIT PROTEIN US4M"/>
    <property type="match status" value="1"/>
</dbReference>
<dbReference type="PROSITE" id="PS00632">
    <property type="entry name" value="RIBOSOMAL_S4"/>
    <property type="match status" value="1"/>
</dbReference>
<proteinExistence type="inferred from homology"/>
<keyword evidence="3 7" id="KW-0694">RNA-binding</keyword>
<comment type="subunit">
    <text evidence="7">Part of the 30S ribosomal subunit. Contacts protein S5. The interaction surface between S4 and S5 is involved in control of translational fidelity.</text>
</comment>
<dbReference type="GO" id="GO:0005840">
    <property type="term" value="C:ribosome"/>
    <property type="evidence" value="ECO:0007669"/>
    <property type="project" value="UniProtKB-KW"/>
</dbReference>
<name>A0ABX8AY82_9BACT</name>
<dbReference type="SMART" id="SM01390">
    <property type="entry name" value="Ribosomal_S4"/>
    <property type="match status" value="1"/>
</dbReference>
<keyword evidence="2 7" id="KW-0699">rRNA-binding</keyword>